<evidence type="ECO:0000313" key="13">
    <source>
        <dbReference type="Proteomes" id="UP001168990"/>
    </source>
</evidence>
<evidence type="ECO:0000313" key="12">
    <source>
        <dbReference type="EMBL" id="KAK0170757.1"/>
    </source>
</evidence>
<evidence type="ECO:0000256" key="1">
    <source>
        <dbReference type="ARBA" id="ARBA00004115"/>
    </source>
</evidence>
<sequence length="434" mass="48354">MELGRSIFCFLCIFTIANAGGPTLVLLDNLAIKETHSIFFKWLRDRDYALTFKLADDANLVLSKYGEFLYKHLIIFAPSVEEFGGALNVDSITEFIDGGGNVLVAGSSNSGDALRELASECGFEIDEEGATVIDHLNYDVNDGGHHTTIVADAENLINAPIIVGDKNVPPLLYRGTGLIADVDNPLVLRLLTASSSAYSYNPDHPVKEYPHAVGRNTLLIAGLQARNNARVLFSGSLYFFSDEAFTGSVQKALGGKRFDKSGNEAVAKAVTQWVFKEHGVIRVSTVNHHRIGESEPPVAYTIMEDVIYTITVEKLSGDKWIPYEANDIQLEFVRIDPFVRMTMTPSGYGRYEARFKIPDVYGVYQFKVDYNRIGTTHLYSTTQVSVRPLEHTQYERFIPSAYPYYVSAFSMMGGVFLFSFVFLHYKDNSKSKSE</sequence>
<dbReference type="AlphaFoldDB" id="A0AA39KR84"/>
<reference evidence="12" key="2">
    <citation type="submission" date="2023-03" db="EMBL/GenBank/DDBJ databases">
        <authorList>
            <person name="Inwood S.N."/>
            <person name="Skelly J.G."/>
            <person name="Guhlin J."/>
            <person name="Harrop T.W.R."/>
            <person name="Goldson S.G."/>
            <person name="Dearden P.K."/>
        </authorList>
    </citation>
    <scope>NUCLEOTIDE SEQUENCE</scope>
    <source>
        <strain evidence="12">Irish</strain>
        <tissue evidence="12">Whole body</tissue>
    </source>
</reference>
<proteinExistence type="inferred from homology"/>
<organism evidence="12 13">
    <name type="scientific">Microctonus aethiopoides</name>
    <dbReference type="NCBI Taxonomy" id="144406"/>
    <lineage>
        <taxon>Eukaryota</taxon>
        <taxon>Metazoa</taxon>
        <taxon>Ecdysozoa</taxon>
        <taxon>Arthropoda</taxon>
        <taxon>Hexapoda</taxon>
        <taxon>Insecta</taxon>
        <taxon>Pterygota</taxon>
        <taxon>Neoptera</taxon>
        <taxon>Endopterygota</taxon>
        <taxon>Hymenoptera</taxon>
        <taxon>Apocrita</taxon>
        <taxon>Ichneumonoidea</taxon>
        <taxon>Braconidae</taxon>
        <taxon>Euphorinae</taxon>
        <taxon>Microctonus</taxon>
    </lineage>
</organism>
<keyword evidence="8 9" id="KW-0472">Membrane</keyword>
<evidence type="ECO:0000259" key="10">
    <source>
        <dbReference type="Pfam" id="PF03345"/>
    </source>
</evidence>
<dbReference type="PANTHER" id="PTHR10830:SF0">
    <property type="entry name" value="DOLICHYL-DIPHOSPHOOLIGOSACCHARIDE--PROTEIN GLYCOSYLTRANSFERASE 48 KDA SUBUNIT"/>
    <property type="match status" value="1"/>
</dbReference>
<dbReference type="InterPro" id="IPR005013">
    <property type="entry name" value="DDOST_48_kDa_subunit"/>
</dbReference>
<comment type="pathway">
    <text evidence="2 9">Protein modification; protein glycosylation.</text>
</comment>
<dbReference type="InterPro" id="IPR055459">
    <property type="entry name" value="OST48_MD"/>
</dbReference>
<comment type="subunit">
    <text evidence="9">Component of the oligosaccharyltransferase (OST) complex.</text>
</comment>
<accession>A0AA39KR84</accession>
<keyword evidence="6 9" id="KW-0256">Endoplasmic reticulum</keyword>
<evidence type="ECO:0000259" key="11">
    <source>
        <dbReference type="Pfam" id="PF23358"/>
    </source>
</evidence>
<dbReference type="Pfam" id="PF23358">
    <property type="entry name" value="OST48_MD"/>
    <property type="match status" value="1"/>
</dbReference>
<evidence type="ECO:0000256" key="4">
    <source>
        <dbReference type="ARBA" id="ARBA00013350"/>
    </source>
</evidence>
<comment type="function">
    <text evidence="9">Subunit of the oligosaccharyl transferase (OST) complex that catalyzes the initial transfer of a defined glycan (Glc(3)Man(9)GlcNAc(2) in eukaryotes) from the lipid carrier dolichol-pyrophosphate to an asparagine residue within an Asn-X-Ser/Thr consensus motif in nascent polypeptide chains, the first step in protein N-glycosylation. N-glycosylation occurs cotranslationally and the complex associates with the Sec61 complex at the channel-forming translocon complex that mediates protein translocation across the endoplasmic reticulum (ER).</text>
</comment>
<feature type="domain" description="OST48 middle" evidence="11">
    <location>
        <begin position="288"/>
        <end position="425"/>
    </location>
</feature>
<feature type="transmembrane region" description="Helical" evidence="9">
    <location>
        <begin position="402"/>
        <end position="423"/>
    </location>
</feature>
<dbReference type="GO" id="GO:0008250">
    <property type="term" value="C:oligosaccharyltransferase complex"/>
    <property type="evidence" value="ECO:0007669"/>
    <property type="project" value="TreeGrafter"/>
</dbReference>
<dbReference type="GO" id="GO:0018279">
    <property type="term" value="P:protein N-linked glycosylation via asparagine"/>
    <property type="evidence" value="ECO:0007669"/>
    <property type="project" value="UniProtKB-UniRule"/>
</dbReference>
<evidence type="ECO:0000256" key="7">
    <source>
        <dbReference type="ARBA" id="ARBA00022989"/>
    </source>
</evidence>
<feature type="chain" id="PRO_5041484919" description="Dolichyl-diphosphooligosaccharide--protein glycosyltransferase 48 kDa subunit" evidence="9">
    <location>
        <begin position="20"/>
        <end position="434"/>
    </location>
</feature>
<evidence type="ECO:0000256" key="5">
    <source>
        <dbReference type="ARBA" id="ARBA00022692"/>
    </source>
</evidence>
<name>A0AA39KR84_9HYME</name>
<gene>
    <name evidence="12" type="ORF">PV328_008562</name>
</gene>
<comment type="subcellular location">
    <subcellularLocation>
        <location evidence="1 9">Endoplasmic reticulum membrane</location>
        <topology evidence="1 9">Single-pass type I membrane protein</topology>
    </subcellularLocation>
</comment>
<reference evidence="12" key="1">
    <citation type="journal article" date="2023" name="bioRxiv">
        <title>Scaffold-level genome assemblies of two parasitoid biocontrol wasps reveal the parthenogenesis mechanism and an associated novel virus.</title>
        <authorList>
            <person name="Inwood S."/>
            <person name="Skelly J."/>
            <person name="Guhlin J."/>
            <person name="Harrop T."/>
            <person name="Goldson S."/>
            <person name="Dearden P."/>
        </authorList>
    </citation>
    <scope>NUCLEOTIDE SEQUENCE</scope>
    <source>
        <strain evidence="12">Irish</strain>
        <tissue evidence="12">Whole body</tissue>
    </source>
</reference>
<evidence type="ECO:0000256" key="8">
    <source>
        <dbReference type="ARBA" id="ARBA00023136"/>
    </source>
</evidence>
<protein>
    <recommendedName>
        <fullName evidence="4 9">Dolichyl-diphosphooligosaccharide--protein glycosyltransferase 48 kDa subunit</fullName>
        <shortName evidence="9">Oligosaccharyl transferase 48 kDa subunit</shortName>
    </recommendedName>
</protein>
<keyword evidence="7 9" id="KW-1133">Transmembrane helix</keyword>
<evidence type="ECO:0000256" key="3">
    <source>
        <dbReference type="ARBA" id="ARBA00008743"/>
    </source>
</evidence>
<keyword evidence="13" id="KW-1185">Reference proteome</keyword>
<keyword evidence="9" id="KW-0732">Signal</keyword>
<dbReference type="EMBL" id="JAQQBS010000003">
    <property type="protein sequence ID" value="KAK0170757.1"/>
    <property type="molecule type" value="Genomic_DNA"/>
</dbReference>
<dbReference type="Proteomes" id="UP001168990">
    <property type="component" value="Unassembled WGS sequence"/>
</dbReference>
<keyword evidence="5 9" id="KW-0812">Transmembrane</keyword>
<evidence type="ECO:0000256" key="9">
    <source>
        <dbReference type="RuleBase" id="RU361142"/>
    </source>
</evidence>
<comment type="caution">
    <text evidence="12">The sequence shown here is derived from an EMBL/GenBank/DDBJ whole genome shotgun (WGS) entry which is preliminary data.</text>
</comment>
<dbReference type="Pfam" id="PF03345">
    <property type="entry name" value="OST48_N"/>
    <property type="match status" value="1"/>
</dbReference>
<feature type="domain" description="OST48 N-terminal" evidence="10">
    <location>
        <begin position="23"/>
        <end position="274"/>
    </location>
</feature>
<evidence type="ECO:0000256" key="2">
    <source>
        <dbReference type="ARBA" id="ARBA00004922"/>
    </source>
</evidence>
<feature type="signal peptide" evidence="9">
    <location>
        <begin position="1"/>
        <end position="19"/>
    </location>
</feature>
<dbReference type="PANTHER" id="PTHR10830">
    <property type="entry name" value="DOLICHYL-DIPHOSPHOOLIGOSACCHARIDE--PROTEIN GLYCOSYLTRANSFERASE 48 KDA SUBUNIT"/>
    <property type="match status" value="1"/>
</dbReference>
<comment type="similarity">
    <text evidence="3 9">Belongs to the DDOST 48 kDa subunit family.</text>
</comment>
<dbReference type="InterPro" id="IPR055457">
    <property type="entry name" value="OST48_N"/>
</dbReference>
<evidence type="ECO:0000256" key="6">
    <source>
        <dbReference type="ARBA" id="ARBA00022824"/>
    </source>
</evidence>